<evidence type="ECO:0000256" key="2">
    <source>
        <dbReference type="ARBA" id="ARBA00022801"/>
    </source>
</evidence>
<dbReference type="AlphaFoldDB" id="A0A0R3NE58"/>
<evidence type="ECO:0000256" key="1">
    <source>
        <dbReference type="ARBA" id="ARBA00022741"/>
    </source>
</evidence>
<dbReference type="Proteomes" id="UP000051660">
    <property type="component" value="Unassembled WGS sequence"/>
</dbReference>
<evidence type="ECO:0000313" key="6">
    <source>
        <dbReference type="Proteomes" id="UP000051660"/>
    </source>
</evidence>
<evidence type="ECO:0000256" key="3">
    <source>
        <dbReference type="ARBA" id="ARBA00022840"/>
    </source>
</evidence>
<keyword evidence="2 5" id="KW-0378">Hydrolase</keyword>
<name>A0A0R3NE58_9BRAD</name>
<dbReference type="PANTHER" id="PTHR43309">
    <property type="entry name" value="5-OXOPROLINASE SUBUNIT C"/>
    <property type="match status" value="1"/>
</dbReference>
<dbReference type="OrthoDB" id="9768696at2"/>
<dbReference type="InterPro" id="IPR003778">
    <property type="entry name" value="CT_A_B"/>
</dbReference>
<dbReference type="GO" id="GO:0005524">
    <property type="term" value="F:ATP binding"/>
    <property type="evidence" value="ECO:0007669"/>
    <property type="project" value="UniProtKB-KW"/>
</dbReference>
<gene>
    <name evidence="5" type="ORF">CQ14_40805</name>
</gene>
<dbReference type="STRING" id="722472.SAMN05444321_6359"/>
<dbReference type="PANTHER" id="PTHR43309:SF5">
    <property type="entry name" value="5-OXOPROLINASE SUBUNIT C"/>
    <property type="match status" value="1"/>
</dbReference>
<keyword evidence="1" id="KW-0547">Nucleotide-binding</keyword>
<dbReference type="Gene3D" id="2.40.100.10">
    <property type="entry name" value="Cyclophilin-like"/>
    <property type="match status" value="1"/>
</dbReference>
<protein>
    <submittedName>
        <fullName evidence="5">Allophanate hydrolase</fullName>
    </submittedName>
</protein>
<dbReference type="NCBIfam" id="TIGR00724">
    <property type="entry name" value="urea_amlyse_rel"/>
    <property type="match status" value="1"/>
</dbReference>
<dbReference type="Pfam" id="PF02626">
    <property type="entry name" value="CT_A_B"/>
    <property type="match status" value="1"/>
</dbReference>
<organism evidence="5 6">
    <name type="scientific">Bradyrhizobium lablabi</name>
    <dbReference type="NCBI Taxonomy" id="722472"/>
    <lineage>
        <taxon>Bacteria</taxon>
        <taxon>Pseudomonadati</taxon>
        <taxon>Pseudomonadota</taxon>
        <taxon>Alphaproteobacteria</taxon>
        <taxon>Hyphomicrobiales</taxon>
        <taxon>Nitrobacteraceae</taxon>
        <taxon>Bradyrhizobium</taxon>
    </lineage>
</organism>
<accession>A0A0R3NE58</accession>
<evidence type="ECO:0000313" key="5">
    <source>
        <dbReference type="EMBL" id="KRR28357.1"/>
    </source>
</evidence>
<dbReference type="SMART" id="SM00797">
    <property type="entry name" value="AHS2"/>
    <property type="match status" value="1"/>
</dbReference>
<feature type="domain" description="Carboxyltransferase" evidence="4">
    <location>
        <begin position="25"/>
        <end position="301"/>
    </location>
</feature>
<dbReference type="InterPro" id="IPR029000">
    <property type="entry name" value="Cyclophilin-like_dom_sf"/>
</dbReference>
<dbReference type="EMBL" id="LLYB01000024">
    <property type="protein sequence ID" value="KRR28357.1"/>
    <property type="molecule type" value="Genomic_DNA"/>
</dbReference>
<reference evidence="5 6" key="1">
    <citation type="submission" date="2014-03" db="EMBL/GenBank/DDBJ databases">
        <title>Bradyrhizobium valentinum sp. nov., isolated from effective nodules of Lupinus mariae-josephae, a lupine endemic of basic-lime soils in Eastern Spain.</title>
        <authorList>
            <person name="Duran D."/>
            <person name="Rey L."/>
            <person name="Navarro A."/>
            <person name="Busquets A."/>
            <person name="Imperial J."/>
            <person name="Ruiz-Argueso T."/>
        </authorList>
    </citation>
    <scope>NUCLEOTIDE SEQUENCE [LARGE SCALE GENOMIC DNA]</scope>
    <source>
        <strain evidence="5 6">CCBAU 23086</strain>
    </source>
</reference>
<dbReference type="InterPro" id="IPR052708">
    <property type="entry name" value="PxpC"/>
</dbReference>
<keyword evidence="3" id="KW-0067">ATP-binding</keyword>
<dbReference type="GO" id="GO:0016787">
    <property type="term" value="F:hydrolase activity"/>
    <property type="evidence" value="ECO:0007669"/>
    <property type="project" value="UniProtKB-KW"/>
</dbReference>
<proteinExistence type="predicted"/>
<dbReference type="RefSeq" id="WP_057855986.1">
    <property type="nucleotide sequence ID" value="NZ_LLYB01000024.1"/>
</dbReference>
<sequence length="351" mass="36489">MSKLVIASIGPASSVQDGGRPGAQRYGLVPSGAMDRLSLAAANTLVGNEPFTAVVEVGPFGAKFTARSGAVRIALAGAPRNADIAGRAVAPDSSATLADGETLTLGFARGGSFSYLAIEGGIAGEPMFGSLAVNARAGLGSPYPRPLQAGDELQTKAASGAPERRIELPAATDAPIRVVFGPQDDEFADETKKLFLDSEWKISATSDRMGYRLEGPVLKHLHGHNIVSDGTVNGSLQVPGNGQPIVLMRDRGTSGGYPKIATVISADFGRLAQIPAGRAFRFRAVTMAEAQTEARKFAELLRTLPERLRAVESVDLNIDALHDANVAGHAVNAVDAGTWHAVSMAEITGPD</sequence>
<dbReference type="SUPFAM" id="SSF50891">
    <property type="entry name" value="Cyclophilin-like"/>
    <property type="match status" value="1"/>
</dbReference>
<comment type="caution">
    <text evidence="5">The sequence shown here is derived from an EMBL/GenBank/DDBJ whole genome shotgun (WGS) entry which is preliminary data.</text>
</comment>
<evidence type="ECO:0000259" key="4">
    <source>
        <dbReference type="SMART" id="SM00797"/>
    </source>
</evidence>